<gene>
    <name evidence="7" type="ORF">Prudu_002657</name>
</gene>
<evidence type="ECO:0000256" key="3">
    <source>
        <dbReference type="ARBA" id="ARBA00023163"/>
    </source>
</evidence>
<proteinExistence type="predicted"/>
<dbReference type="InterPro" id="IPR036638">
    <property type="entry name" value="HLH_DNA-bd_sf"/>
</dbReference>
<keyword evidence="4" id="KW-0539">Nucleus</keyword>
<dbReference type="SUPFAM" id="SSF47459">
    <property type="entry name" value="HLH, helix-loop-helix DNA-binding domain"/>
    <property type="match status" value="1"/>
</dbReference>
<dbReference type="InterPro" id="IPR024097">
    <property type="entry name" value="bHLH_ZIP_TF"/>
</dbReference>
<evidence type="ECO:0000256" key="2">
    <source>
        <dbReference type="ARBA" id="ARBA00023015"/>
    </source>
</evidence>
<accession>A0A4Y1QRF0</accession>
<dbReference type="FunFam" id="4.10.280.10:FF:000002">
    <property type="entry name" value="Basic helix-loop-helix transcription factor"/>
    <property type="match status" value="1"/>
</dbReference>
<dbReference type="SMART" id="SM00353">
    <property type="entry name" value="HLH"/>
    <property type="match status" value="1"/>
</dbReference>
<dbReference type="GO" id="GO:0046983">
    <property type="term" value="F:protein dimerization activity"/>
    <property type="evidence" value="ECO:0007669"/>
    <property type="project" value="InterPro"/>
</dbReference>
<dbReference type="AlphaFoldDB" id="A0A4Y1QRF0"/>
<feature type="region of interest" description="Disordered" evidence="5">
    <location>
        <begin position="582"/>
        <end position="605"/>
    </location>
</feature>
<dbReference type="PANTHER" id="PTHR12565">
    <property type="entry name" value="STEROL REGULATORY ELEMENT-BINDING PROTEIN"/>
    <property type="match status" value="1"/>
</dbReference>
<dbReference type="PANTHER" id="PTHR12565:SF458">
    <property type="entry name" value="TRANSCRIPTION FACTOR BHLH49"/>
    <property type="match status" value="1"/>
</dbReference>
<feature type="domain" description="BHLH" evidence="6">
    <location>
        <begin position="416"/>
        <end position="468"/>
    </location>
</feature>
<feature type="region of interest" description="Disordered" evidence="5">
    <location>
        <begin position="257"/>
        <end position="404"/>
    </location>
</feature>
<reference evidence="7" key="1">
    <citation type="journal article" date="2019" name="Science">
        <title>Mutation of a bHLH transcription factor allowed almond domestication.</title>
        <authorList>
            <person name="Sanchez-Perez R."/>
            <person name="Pavan S."/>
            <person name="Mazzeo R."/>
            <person name="Moldovan C."/>
            <person name="Aiese Cigliano R."/>
            <person name="Del Cueto J."/>
            <person name="Ricciardi F."/>
            <person name="Lotti C."/>
            <person name="Ricciardi L."/>
            <person name="Dicenta F."/>
            <person name="Lopez-Marques R.L."/>
            <person name="Lindberg Moller B."/>
        </authorList>
    </citation>
    <scope>NUCLEOTIDE SEQUENCE</scope>
</reference>
<protein>
    <submittedName>
        <fullName evidence="7">Basic helix-loop-helix DNA-binding superfamily protein</fullName>
    </submittedName>
</protein>
<organism evidence="7">
    <name type="scientific">Prunus dulcis</name>
    <name type="common">Almond</name>
    <name type="synonym">Amygdalus dulcis</name>
    <dbReference type="NCBI Taxonomy" id="3755"/>
    <lineage>
        <taxon>Eukaryota</taxon>
        <taxon>Viridiplantae</taxon>
        <taxon>Streptophyta</taxon>
        <taxon>Embryophyta</taxon>
        <taxon>Tracheophyta</taxon>
        <taxon>Spermatophyta</taxon>
        <taxon>Magnoliopsida</taxon>
        <taxon>eudicotyledons</taxon>
        <taxon>Gunneridae</taxon>
        <taxon>Pentapetalae</taxon>
        <taxon>rosids</taxon>
        <taxon>fabids</taxon>
        <taxon>Rosales</taxon>
        <taxon>Rosaceae</taxon>
        <taxon>Amygdaloideae</taxon>
        <taxon>Amygdaleae</taxon>
        <taxon>Prunus</taxon>
    </lineage>
</organism>
<feature type="compositionally biased region" description="Polar residues" evidence="5">
    <location>
        <begin position="351"/>
        <end position="400"/>
    </location>
</feature>
<sequence>MVFCLGEGFLYEIWYFKVQWSLEMVAAKLGRSTLEVLVVREKMDMGDQDKFELENRNEDPMNYSPGMAPDWRFGGSNLTNTSVGLVSTGNSMAVSKGDLVGSSSRPSDSMVDSFNPTLWDHPTNSQELGGFCDINGQTSASTSDTIGIRKGIPVSLRSGIDRPLEMCWNPPNSMLKGGIFLPNGPGMLPQSLSQFPADSAFIERAARFSCFNGGSFSDMLNPFGVPESMSLYSRGGGMMHWTQEVVAGNGSKAVSCAQSQRNEINGGDASRDVTLPIELGTTEGSPLKNEKKSESLVKSHDEAKHTVGGSGNESDEADFSGGAGQEEPSMLEGTGIEPSSKGSKKRKRSGQANELDQAHAQQPGESAQDASEFQQKGEQHPASTTNKTTGKQSKQGSQASDPPKEEYIHVRARRGQATNSHSLAERVRREKISERMKFLQDLVPGCSKVVVTGKAVMLDEIINYVQSLQRQVEFLSMKLATVNPRLDFNIEGLLTKDILQSRVGPSSTLGFSPDMPIAYPQLHPSQSGLIQAGLPGMGSPSDILRRAMSSQMTPMTGGFKEPSQLPNVWEDELHNVVQMSYGASTPTGSQDVDGSGTPGQMKVEL</sequence>
<dbReference type="CDD" id="cd18919">
    <property type="entry name" value="bHLH_AtBPE_like"/>
    <property type="match status" value="1"/>
</dbReference>
<evidence type="ECO:0000313" key="7">
    <source>
        <dbReference type="EMBL" id="BBG94388.1"/>
    </source>
</evidence>
<feature type="compositionally biased region" description="Basic and acidic residues" evidence="5">
    <location>
        <begin position="288"/>
        <end position="305"/>
    </location>
</feature>
<dbReference type="GO" id="GO:0003677">
    <property type="term" value="F:DNA binding"/>
    <property type="evidence" value="ECO:0007669"/>
    <property type="project" value="UniProtKB-KW"/>
</dbReference>
<keyword evidence="2" id="KW-0805">Transcription regulation</keyword>
<comment type="subcellular location">
    <subcellularLocation>
        <location evidence="1">Nucleus</location>
    </subcellularLocation>
</comment>
<dbReference type="InterPro" id="IPR011598">
    <property type="entry name" value="bHLH_dom"/>
</dbReference>
<evidence type="ECO:0000256" key="4">
    <source>
        <dbReference type="ARBA" id="ARBA00023242"/>
    </source>
</evidence>
<keyword evidence="3" id="KW-0804">Transcription</keyword>
<keyword evidence="7" id="KW-0238">DNA-binding</keyword>
<evidence type="ECO:0000259" key="6">
    <source>
        <dbReference type="PROSITE" id="PS50888"/>
    </source>
</evidence>
<evidence type="ECO:0000256" key="1">
    <source>
        <dbReference type="ARBA" id="ARBA00004123"/>
    </source>
</evidence>
<dbReference type="GO" id="GO:0005634">
    <property type="term" value="C:nucleus"/>
    <property type="evidence" value="ECO:0007669"/>
    <property type="project" value="UniProtKB-SubCell"/>
</dbReference>
<dbReference type="Pfam" id="PF00010">
    <property type="entry name" value="HLH"/>
    <property type="match status" value="1"/>
</dbReference>
<name>A0A4Y1QRF0_PRUDU</name>
<dbReference type="Gene3D" id="4.10.280.10">
    <property type="entry name" value="Helix-loop-helix DNA-binding domain"/>
    <property type="match status" value="1"/>
</dbReference>
<evidence type="ECO:0000256" key="5">
    <source>
        <dbReference type="SAM" id="MobiDB-lite"/>
    </source>
</evidence>
<dbReference type="EMBL" id="AP019297">
    <property type="protein sequence ID" value="BBG94388.1"/>
    <property type="molecule type" value="Genomic_DNA"/>
</dbReference>
<feature type="compositionally biased region" description="Polar residues" evidence="5">
    <location>
        <begin position="582"/>
        <end position="592"/>
    </location>
</feature>
<dbReference type="PROSITE" id="PS50888">
    <property type="entry name" value="BHLH"/>
    <property type="match status" value="1"/>
</dbReference>
<dbReference type="GO" id="GO:0003700">
    <property type="term" value="F:DNA-binding transcription factor activity"/>
    <property type="evidence" value="ECO:0007669"/>
    <property type="project" value="TreeGrafter"/>
</dbReference>